<dbReference type="SUPFAM" id="SSF52141">
    <property type="entry name" value="Uracil-DNA glycosylase-like"/>
    <property type="match status" value="1"/>
</dbReference>
<keyword evidence="3" id="KW-1185">Reference proteome</keyword>
<dbReference type="InterPro" id="IPR005122">
    <property type="entry name" value="Uracil-DNA_glycosylase-like"/>
</dbReference>
<dbReference type="OrthoDB" id="9799921at2"/>
<sequence length="163" mass="18419">MTQRVIHTFEPVCDCHSKILILGTIPSVKSREVQFYYGNPRNRFYKVLGTLLHCEFPNDIAGKKKMLLKNGIALFDVLRSCDIHASADASIRNPQANDFSKIFDAAQIHMVFANGKKAYELYQRHCLPVTRRECICLPSTSPANAAADMDKLLASWAQILDYL</sequence>
<organism evidence="2 3">
    <name type="scientific">Christensenella hongkongensis</name>
    <dbReference type="NCBI Taxonomy" id="270498"/>
    <lineage>
        <taxon>Bacteria</taxon>
        <taxon>Bacillati</taxon>
        <taxon>Bacillota</taxon>
        <taxon>Clostridia</taxon>
        <taxon>Christensenellales</taxon>
        <taxon>Christensenellaceae</taxon>
        <taxon>Christensenella</taxon>
    </lineage>
</organism>
<dbReference type="InterPro" id="IPR036895">
    <property type="entry name" value="Uracil-DNA_glycosylase-like_sf"/>
</dbReference>
<name>A0A0M2NMS0_9FIRM</name>
<dbReference type="AlphaFoldDB" id="A0A0M2NMS0"/>
<comment type="caution">
    <text evidence="2">The sequence shown here is derived from an EMBL/GenBank/DDBJ whole genome shotgun (WGS) entry which is preliminary data.</text>
</comment>
<evidence type="ECO:0000313" key="2">
    <source>
        <dbReference type="EMBL" id="KKI51712.1"/>
    </source>
</evidence>
<dbReference type="SMART" id="SM00986">
    <property type="entry name" value="UDG"/>
    <property type="match status" value="1"/>
</dbReference>
<dbReference type="Gene3D" id="3.40.470.10">
    <property type="entry name" value="Uracil-DNA glycosylase-like domain"/>
    <property type="match status" value="1"/>
</dbReference>
<gene>
    <name evidence="2" type="ORF">CHK_0879</name>
</gene>
<dbReference type="STRING" id="270498.CHK_0879"/>
<dbReference type="RefSeq" id="WP_046442786.1">
    <property type="nucleotide sequence ID" value="NZ_CAUERS010000025.1"/>
</dbReference>
<proteinExistence type="predicted"/>
<accession>A0A0M2NMS0</accession>
<evidence type="ECO:0000259" key="1">
    <source>
        <dbReference type="SMART" id="SM00986"/>
    </source>
</evidence>
<dbReference type="SMART" id="SM00987">
    <property type="entry name" value="UreE_C"/>
    <property type="match status" value="1"/>
</dbReference>
<dbReference type="CDD" id="cd10032">
    <property type="entry name" value="UDG-F6_HDG"/>
    <property type="match status" value="1"/>
</dbReference>
<feature type="domain" description="Uracil-DNA glycosylase-like" evidence="1">
    <location>
        <begin position="10"/>
        <end position="161"/>
    </location>
</feature>
<evidence type="ECO:0000313" key="3">
    <source>
        <dbReference type="Proteomes" id="UP000034076"/>
    </source>
</evidence>
<reference evidence="2 3" key="1">
    <citation type="submission" date="2015-04" db="EMBL/GenBank/DDBJ databases">
        <title>Draft genome sequence of bacteremic isolate Catabacter hongkongensis type strain HKU16T.</title>
        <authorList>
            <person name="Lau S.K."/>
            <person name="Teng J.L."/>
            <person name="Huang Y."/>
            <person name="Curreem S.O."/>
            <person name="Tsui S.K."/>
            <person name="Woo P.C."/>
        </authorList>
    </citation>
    <scope>NUCLEOTIDE SEQUENCE [LARGE SCALE GENOMIC DNA]</scope>
    <source>
        <strain evidence="2 3">HKU16</strain>
    </source>
</reference>
<protein>
    <submittedName>
        <fullName evidence="2">G:T/U mismatch-specific uracil/thymine DNA-glycosylase</fullName>
    </submittedName>
</protein>
<dbReference type="NCBIfam" id="TIGR04274">
    <property type="entry name" value="hypoxanDNAglyco"/>
    <property type="match status" value="1"/>
</dbReference>
<dbReference type="InterPro" id="IPR026353">
    <property type="entry name" value="Hypoxan-DNA_Glyclase"/>
</dbReference>
<dbReference type="EMBL" id="LAYJ01000068">
    <property type="protein sequence ID" value="KKI51712.1"/>
    <property type="molecule type" value="Genomic_DNA"/>
</dbReference>
<dbReference type="PATRIC" id="fig|270498.16.peg.476"/>
<dbReference type="Pfam" id="PF03167">
    <property type="entry name" value="UDG"/>
    <property type="match status" value="1"/>
</dbReference>
<dbReference type="Proteomes" id="UP000034076">
    <property type="component" value="Unassembled WGS sequence"/>
</dbReference>